<dbReference type="EMBL" id="FXYE01000005">
    <property type="protein sequence ID" value="SMX51217.1"/>
    <property type="molecule type" value="Genomic_DNA"/>
</dbReference>
<sequence>MKIAAKPSVNDTLNLHALPRWITAGPQGTIEDVAFASGAALAMVDIVLRDGGGNLPAALLRDRLAMKAALACLKLEGRNETESDIRDAVCLSRPGDALGPAGDMFAGWRHVARLNLGISVWVDGFQRSLPEQMRDQLSVSDLMRAGHAHPVAHAADVLSNVLTQFPREEAAALMLADICLARGVGWPFAVPIFAAHLTRRNVRDIANGQGDALFAAHTAVIAGSGGILGMASDLTRRMAKIRTIAPKLRAKGADDAVALFLRTDAVSPSIALSNLMSDRAARRLCDRLVDLGAVKELTGRPTFRLYGV</sequence>
<name>A0A238L886_9RHOB</name>
<dbReference type="OrthoDB" id="7865302at2"/>
<proteinExistence type="predicted"/>
<keyword evidence="2" id="KW-1185">Reference proteome</keyword>
<evidence type="ECO:0000313" key="1">
    <source>
        <dbReference type="EMBL" id="SMX51217.1"/>
    </source>
</evidence>
<dbReference type="Proteomes" id="UP000202922">
    <property type="component" value="Unassembled WGS sequence"/>
</dbReference>
<gene>
    <name evidence="1" type="ORF">COL8621_03747</name>
</gene>
<evidence type="ECO:0008006" key="3">
    <source>
        <dbReference type="Google" id="ProtNLM"/>
    </source>
</evidence>
<organism evidence="1 2">
    <name type="scientific">Actibacterium lipolyticum</name>
    <dbReference type="NCBI Taxonomy" id="1524263"/>
    <lineage>
        <taxon>Bacteria</taxon>
        <taxon>Pseudomonadati</taxon>
        <taxon>Pseudomonadota</taxon>
        <taxon>Alphaproteobacteria</taxon>
        <taxon>Rhodobacterales</taxon>
        <taxon>Roseobacteraceae</taxon>
        <taxon>Actibacterium</taxon>
    </lineage>
</organism>
<protein>
    <recommendedName>
        <fullName evidence="3">DUF1403 family protein</fullName>
    </recommendedName>
</protein>
<dbReference type="Pfam" id="PF07183">
    <property type="entry name" value="DUF1403"/>
    <property type="match status" value="1"/>
</dbReference>
<dbReference type="AlphaFoldDB" id="A0A238L886"/>
<dbReference type="RefSeq" id="WP_093968913.1">
    <property type="nucleotide sequence ID" value="NZ_FXYE01000005.1"/>
</dbReference>
<accession>A0A238L886</accession>
<evidence type="ECO:0000313" key="2">
    <source>
        <dbReference type="Proteomes" id="UP000202922"/>
    </source>
</evidence>
<reference evidence="2" key="1">
    <citation type="submission" date="2017-05" db="EMBL/GenBank/DDBJ databases">
        <authorList>
            <person name="Rodrigo-Torres L."/>
            <person name="Arahal R. D."/>
            <person name="Lucena T."/>
        </authorList>
    </citation>
    <scope>NUCLEOTIDE SEQUENCE [LARGE SCALE GENOMIC DNA]</scope>
    <source>
        <strain evidence="2">CECT 8621</strain>
    </source>
</reference>
<dbReference type="InterPro" id="IPR009843">
    <property type="entry name" value="DUF1403"/>
</dbReference>